<dbReference type="AlphaFoldDB" id="A0A1D3DB06"/>
<feature type="transmembrane region" description="Helical" evidence="1">
    <location>
        <begin position="128"/>
        <end position="151"/>
    </location>
</feature>
<feature type="non-terminal residue" evidence="2">
    <location>
        <position position="208"/>
    </location>
</feature>
<evidence type="ECO:0000313" key="3">
    <source>
        <dbReference type="Proteomes" id="UP000095192"/>
    </source>
</evidence>
<keyword evidence="1" id="KW-0472">Membrane</keyword>
<feature type="transmembrane region" description="Helical" evidence="1">
    <location>
        <begin position="17"/>
        <end position="37"/>
    </location>
</feature>
<keyword evidence="1 2" id="KW-0812">Transmembrane</keyword>
<sequence>MRWLLSRHAYVLRAEDFAVVVALMDLIIYVLVCTTAMDQMQAEPRLSMAALVSSSILFVVALACFVVIRMFRTSKYSVDSYMMPVMLIVNLACTMYLQLTNEAVGLLSGVLMSYYFILTGYPFAWLVAFAVMGLGVGVVLRLAICSLSLALRCNNEDWVDVGLFAVQLLMGTAFYFSIYELGVLILRYKKYPAKHLDQFPDLSILDGL</sequence>
<protein>
    <submittedName>
        <fullName evidence="2">Transmembrane protein</fullName>
    </submittedName>
</protein>
<name>A0A1D3DB06_9EIME</name>
<feature type="transmembrane region" description="Helical" evidence="1">
    <location>
        <begin position="49"/>
        <end position="68"/>
    </location>
</feature>
<dbReference type="EMBL" id="JROU02000029">
    <property type="protein sequence ID" value="OEH80611.1"/>
    <property type="molecule type" value="Genomic_DNA"/>
</dbReference>
<gene>
    <name evidence="2" type="ORF">cyc_09256</name>
</gene>
<dbReference type="VEuPathDB" id="ToxoDB:cyc_09256"/>
<evidence type="ECO:0000313" key="2">
    <source>
        <dbReference type="EMBL" id="OEH80611.1"/>
    </source>
</evidence>
<organism evidence="2 3">
    <name type="scientific">Cyclospora cayetanensis</name>
    <dbReference type="NCBI Taxonomy" id="88456"/>
    <lineage>
        <taxon>Eukaryota</taxon>
        <taxon>Sar</taxon>
        <taxon>Alveolata</taxon>
        <taxon>Apicomplexa</taxon>
        <taxon>Conoidasida</taxon>
        <taxon>Coccidia</taxon>
        <taxon>Eucoccidiorida</taxon>
        <taxon>Eimeriorina</taxon>
        <taxon>Eimeriidae</taxon>
        <taxon>Cyclospora</taxon>
    </lineage>
</organism>
<dbReference type="InParanoid" id="A0A1D3DB06"/>
<evidence type="ECO:0000256" key="1">
    <source>
        <dbReference type="SAM" id="Phobius"/>
    </source>
</evidence>
<accession>A0A1D3DB06</accession>
<feature type="transmembrane region" description="Helical" evidence="1">
    <location>
        <begin position="103"/>
        <end position="121"/>
    </location>
</feature>
<proteinExistence type="predicted"/>
<keyword evidence="1" id="KW-1133">Transmembrane helix</keyword>
<comment type="caution">
    <text evidence="2">The sequence shown here is derived from an EMBL/GenBank/DDBJ whole genome shotgun (WGS) entry which is preliminary data.</text>
</comment>
<reference evidence="2 3" key="1">
    <citation type="journal article" date="2016" name="BMC Genomics">
        <title>Comparative genomics reveals Cyclospora cayetanensis possesses coccidia-like metabolism and invasion components but unique surface antigens.</title>
        <authorList>
            <person name="Liu S."/>
            <person name="Wang L."/>
            <person name="Zheng H."/>
            <person name="Xu Z."/>
            <person name="Roellig D.M."/>
            <person name="Li N."/>
            <person name="Frace M.A."/>
            <person name="Tang K."/>
            <person name="Arrowood M.J."/>
            <person name="Moss D.M."/>
            <person name="Zhang L."/>
            <person name="Feng Y."/>
            <person name="Xiao L."/>
        </authorList>
    </citation>
    <scope>NUCLEOTIDE SEQUENCE [LARGE SCALE GENOMIC DNA]</scope>
    <source>
        <strain evidence="2 3">CHN_HEN01</strain>
    </source>
</reference>
<feature type="transmembrane region" description="Helical" evidence="1">
    <location>
        <begin position="163"/>
        <end position="186"/>
    </location>
</feature>
<keyword evidence="3" id="KW-1185">Reference proteome</keyword>
<dbReference type="Proteomes" id="UP000095192">
    <property type="component" value="Unassembled WGS sequence"/>
</dbReference>